<evidence type="ECO:0000256" key="2">
    <source>
        <dbReference type="ARBA" id="ARBA00022692"/>
    </source>
</evidence>
<organism evidence="7 8">
    <name type="scientific">Kroppenstedtia guangzhouensis</name>
    <dbReference type="NCBI Taxonomy" id="1274356"/>
    <lineage>
        <taxon>Bacteria</taxon>
        <taxon>Bacillati</taxon>
        <taxon>Bacillota</taxon>
        <taxon>Bacilli</taxon>
        <taxon>Bacillales</taxon>
        <taxon>Thermoactinomycetaceae</taxon>
        <taxon>Kroppenstedtia</taxon>
    </lineage>
</organism>
<reference evidence="8" key="1">
    <citation type="journal article" date="2019" name="Int. J. Syst. Evol. Microbiol.">
        <title>The Global Catalogue of Microorganisms (GCM) 10K type strain sequencing project: providing services to taxonomists for standard genome sequencing and annotation.</title>
        <authorList>
            <consortium name="The Broad Institute Genomics Platform"/>
            <consortium name="The Broad Institute Genome Sequencing Center for Infectious Disease"/>
            <person name="Wu L."/>
            <person name="Ma J."/>
        </authorList>
    </citation>
    <scope>NUCLEOTIDE SEQUENCE [LARGE SCALE GENOMIC DNA]</scope>
    <source>
        <strain evidence="8">CGMCC 1.12404</strain>
    </source>
</reference>
<accession>A0ABQ1G687</accession>
<feature type="transmembrane region" description="Helical" evidence="5">
    <location>
        <begin position="36"/>
        <end position="59"/>
    </location>
</feature>
<feature type="domain" description="Yip1" evidence="6">
    <location>
        <begin position="18"/>
        <end position="220"/>
    </location>
</feature>
<gene>
    <name evidence="7" type="primary">yknW</name>
    <name evidence="7" type="ORF">GCM10007416_08100</name>
</gene>
<feature type="transmembrane region" description="Helical" evidence="5">
    <location>
        <begin position="123"/>
        <end position="147"/>
    </location>
</feature>
<dbReference type="InterPro" id="IPR006977">
    <property type="entry name" value="Yip1_dom"/>
</dbReference>
<comment type="subcellular location">
    <subcellularLocation>
        <location evidence="1">Membrane</location>
        <topology evidence="1">Multi-pass membrane protein</topology>
    </subcellularLocation>
</comment>
<comment type="caution">
    <text evidence="7">The sequence shown here is derived from an EMBL/GenBank/DDBJ whole genome shotgun (WGS) entry which is preliminary data.</text>
</comment>
<evidence type="ECO:0000256" key="1">
    <source>
        <dbReference type="ARBA" id="ARBA00004141"/>
    </source>
</evidence>
<feature type="transmembrane region" description="Helical" evidence="5">
    <location>
        <begin position="79"/>
        <end position="102"/>
    </location>
</feature>
<keyword evidence="8" id="KW-1185">Reference proteome</keyword>
<feature type="transmembrane region" description="Helical" evidence="5">
    <location>
        <begin position="175"/>
        <end position="194"/>
    </location>
</feature>
<dbReference type="EMBL" id="BMEX01000002">
    <property type="protein sequence ID" value="GGA37574.1"/>
    <property type="molecule type" value="Genomic_DNA"/>
</dbReference>
<sequence length="235" mass="25342">MSDVQTSSSEVRKPSLLGVLFSPTEQFERIREKPRFGMALTILMVLSVIILSLTGLALVENPIYMEKAGVEEAGLPPEAFTAITIGSMLFGGVIGTPVLLLLRSLFHWLFMMLFRGEASFKQLFSLNTHLYLLPVLSSLIYMVYLWVTGGGGTDPETLPTSLSAFVSAEGFLKGLLGGIEIFAIWELILTASGLSIVGRLSKGKGWAIALIIFGVTLLMMAGFTALGEMADSMAP</sequence>
<keyword evidence="3 5" id="KW-1133">Transmembrane helix</keyword>
<dbReference type="RefSeq" id="WP_188430126.1">
    <property type="nucleotide sequence ID" value="NZ_BMEX01000002.1"/>
</dbReference>
<dbReference type="Proteomes" id="UP000617979">
    <property type="component" value="Unassembled WGS sequence"/>
</dbReference>
<keyword evidence="2 5" id="KW-0812">Transmembrane</keyword>
<keyword evidence="4 5" id="KW-0472">Membrane</keyword>
<protein>
    <submittedName>
        <fullName evidence="7">Membrane protein YknW</fullName>
    </submittedName>
</protein>
<feature type="transmembrane region" description="Helical" evidence="5">
    <location>
        <begin position="206"/>
        <end position="226"/>
    </location>
</feature>
<name>A0ABQ1G687_9BACL</name>
<dbReference type="Pfam" id="PF04893">
    <property type="entry name" value="Yip1"/>
    <property type="match status" value="1"/>
</dbReference>
<evidence type="ECO:0000313" key="8">
    <source>
        <dbReference type="Proteomes" id="UP000617979"/>
    </source>
</evidence>
<proteinExistence type="predicted"/>
<evidence type="ECO:0000256" key="4">
    <source>
        <dbReference type="ARBA" id="ARBA00023136"/>
    </source>
</evidence>
<evidence type="ECO:0000259" key="6">
    <source>
        <dbReference type="Pfam" id="PF04893"/>
    </source>
</evidence>
<evidence type="ECO:0000256" key="3">
    <source>
        <dbReference type="ARBA" id="ARBA00022989"/>
    </source>
</evidence>
<evidence type="ECO:0000313" key="7">
    <source>
        <dbReference type="EMBL" id="GGA37574.1"/>
    </source>
</evidence>
<evidence type="ECO:0000256" key="5">
    <source>
        <dbReference type="SAM" id="Phobius"/>
    </source>
</evidence>